<organism evidence="3 4">
    <name type="scientific">Haemaphysalis longicornis</name>
    <name type="common">Bush tick</name>
    <dbReference type="NCBI Taxonomy" id="44386"/>
    <lineage>
        <taxon>Eukaryota</taxon>
        <taxon>Metazoa</taxon>
        <taxon>Ecdysozoa</taxon>
        <taxon>Arthropoda</taxon>
        <taxon>Chelicerata</taxon>
        <taxon>Arachnida</taxon>
        <taxon>Acari</taxon>
        <taxon>Parasitiformes</taxon>
        <taxon>Ixodida</taxon>
        <taxon>Ixodoidea</taxon>
        <taxon>Ixodidae</taxon>
        <taxon>Haemaphysalinae</taxon>
        <taxon>Haemaphysalis</taxon>
    </lineage>
</organism>
<dbReference type="EMBL" id="JABSTR010000001">
    <property type="protein sequence ID" value="KAH9361646.1"/>
    <property type="molecule type" value="Genomic_DNA"/>
</dbReference>
<comment type="caution">
    <text evidence="3">The sequence shown here is derived from an EMBL/GenBank/DDBJ whole genome shotgun (WGS) entry which is preliminary data.</text>
</comment>
<accession>A0A9J6F7B3</accession>
<dbReference type="AlphaFoldDB" id="A0A9J6F7B3"/>
<name>A0A9J6F7B3_HAELO</name>
<dbReference type="Pfam" id="PF00160">
    <property type="entry name" value="Pro_isomerase"/>
    <property type="match status" value="1"/>
</dbReference>
<dbReference type="SUPFAM" id="SSF50891">
    <property type="entry name" value="Cyclophilin-like"/>
    <property type="match status" value="1"/>
</dbReference>
<evidence type="ECO:0000259" key="2">
    <source>
        <dbReference type="PROSITE" id="PS50072"/>
    </source>
</evidence>
<proteinExistence type="predicted"/>
<dbReference type="GO" id="GO:0016018">
    <property type="term" value="F:cyclosporin A binding"/>
    <property type="evidence" value="ECO:0007669"/>
    <property type="project" value="TreeGrafter"/>
</dbReference>
<dbReference type="VEuPathDB" id="VectorBase:HLOH_060328"/>
<dbReference type="Proteomes" id="UP000821853">
    <property type="component" value="Chromosome 1"/>
</dbReference>
<feature type="compositionally biased region" description="Low complexity" evidence="1">
    <location>
        <begin position="47"/>
        <end position="62"/>
    </location>
</feature>
<evidence type="ECO:0000256" key="1">
    <source>
        <dbReference type="SAM" id="MobiDB-lite"/>
    </source>
</evidence>
<dbReference type="GO" id="GO:0005737">
    <property type="term" value="C:cytoplasm"/>
    <property type="evidence" value="ECO:0007669"/>
    <property type="project" value="TreeGrafter"/>
</dbReference>
<dbReference type="PROSITE" id="PS50072">
    <property type="entry name" value="CSA_PPIASE_2"/>
    <property type="match status" value="1"/>
</dbReference>
<evidence type="ECO:0000313" key="3">
    <source>
        <dbReference type="EMBL" id="KAH9361646.1"/>
    </source>
</evidence>
<gene>
    <name evidence="3" type="ORF">HPB48_005201</name>
</gene>
<dbReference type="GO" id="GO:0003755">
    <property type="term" value="F:peptidyl-prolyl cis-trans isomerase activity"/>
    <property type="evidence" value="ECO:0007669"/>
    <property type="project" value="InterPro"/>
</dbReference>
<keyword evidence="4" id="KW-1185">Reference proteome</keyword>
<dbReference type="Gene3D" id="2.40.100.10">
    <property type="entry name" value="Cyclophilin-like"/>
    <property type="match status" value="1"/>
</dbReference>
<feature type="domain" description="PPIase cyclophilin-type" evidence="2">
    <location>
        <begin position="1"/>
        <end position="68"/>
    </location>
</feature>
<dbReference type="PANTHER" id="PTHR11071:SF561">
    <property type="entry name" value="PEPTIDYL-PROLYL CIS-TRANS ISOMERASE D-RELATED"/>
    <property type="match status" value="1"/>
</dbReference>
<dbReference type="GO" id="GO:0006457">
    <property type="term" value="P:protein folding"/>
    <property type="evidence" value="ECO:0007669"/>
    <property type="project" value="TreeGrafter"/>
</dbReference>
<dbReference type="OrthoDB" id="193499at2759"/>
<reference evidence="3 4" key="1">
    <citation type="journal article" date="2020" name="Cell">
        <title>Large-Scale Comparative Analyses of Tick Genomes Elucidate Their Genetic Diversity and Vector Capacities.</title>
        <authorList>
            <consortium name="Tick Genome and Microbiome Consortium (TIGMIC)"/>
            <person name="Jia N."/>
            <person name="Wang J."/>
            <person name="Shi W."/>
            <person name="Du L."/>
            <person name="Sun Y."/>
            <person name="Zhan W."/>
            <person name="Jiang J.F."/>
            <person name="Wang Q."/>
            <person name="Zhang B."/>
            <person name="Ji P."/>
            <person name="Bell-Sakyi L."/>
            <person name="Cui X.M."/>
            <person name="Yuan T.T."/>
            <person name="Jiang B.G."/>
            <person name="Yang W.F."/>
            <person name="Lam T.T."/>
            <person name="Chang Q.C."/>
            <person name="Ding S.J."/>
            <person name="Wang X.J."/>
            <person name="Zhu J.G."/>
            <person name="Ruan X.D."/>
            <person name="Zhao L."/>
            <person name="Wei J.T."/>
            <person name="Ye R.Z."/>
            <person name="Que T.C."/>
            <person name="Du C.H."/>
            <person name="Zhou Y.H."/>
            <person name="Cheng J.X."/>
            <person name="Dai P.F."/>
            <person name="Guo W.B."/>
            <person name="Han X.H."/>
            <person name="Huang E.J."/>
            <person name="Li L.F."/>
            <person name="Wei W."/>
            <person name="Gao Y.C."/>
            <person name="Liu J.Z."/>
            <person name="Shao H.Z."/>
            <person name="Wang X."/>
            <person name="Wang C.C."/>
            <person name="Yang T.C."/>
            <person name="Huo Q.B."/>
            <person name="Li W."/>
            <person name="Chen H.Y."/>
            <person name="Chen S.E."/>
            <person name="Zhou L.G."/>
            <person name="Ni X.B."/>
            <person name="Tian J.H."/>
            <person name="Sheng Y."/>
            <person name="Liu T."/>
            <person name="Pan Y.S."/>
            <person name="Xia L.Y."/>
            <person name="Li J."/>
            <person name="Zhao F."/>
            <person name="Cao W.C."/>
        </authorList>
    </citation>
    <scope>NUCLEOTIDE SEQUENCE [LARGE SCALE GENOMIC DNA]</scope>
    <source>
        <strain evidence="3">HaeL-2018</strain>
    </source>
</reference>
<dbReference type="InterPro" id="IPR029000">
    <property type="entry name" value="Cyclophilin-like_dom_sf"/>
</dbReference>
<sequence length="68" mass="7193">MCQGGDITNYDGTGGKSIYGDTFQDENFDLKHRDQLGVLSMANTGAIRTARSSSSPRSRTAAGCTTTT</sequence>
<dbReference type="PANTHER" id="PTHR11071">
    <property type="entry name" value="PEPTIDYL-PROLYL CIS-TRANS ISOMERASE"/>
    <property type="match status" value="1"/>
</dbReference>
<protein>
    <recommendedName>
        <fullName evidence="2">PPIase cyclophilin-type domain-containing protein</fullName>
    </recommendedName>
</protein>
<evidence type="ECO:0000313" key="4">
    <source>
        <dbReference type="Proteomes" id="UP000821853"/>
    </source>
</evidence>
<feature type="region of interest" description="Disordered" evidence="1">
    <location>
        <begin position="47"/>
        <end position="68"/>
    </location>
</feature>
<dbReference type="InterPro" id="IPR002130">
    <property type="entry name" value="Cyclophilin-type_PPIase_dom"/>
</dbReference>